<reference evidence="6" key="1">
    <citation type="submission" date="2021-08" db="EMBL/GenBank/DDBJ databases">
        <title>WGS assembly of Ceratopteris richardii.</title>
        <authorList>
            <person name="Marchant D.B."/>
            <person name="Chen G."/>
            <person name="Jenkins J."/>
            <person name="Shu S."/>
            <person name="Leebens-Mack J."/>
            <person name="Grimwood J."/>
            <person name="Schmutz J."/>
            <person name="Soltis P."/>
            <person name="Soltis D."/>
            <person name="Chen Z.-H."/>
        </authorList>
    </citation>
    <scope>NUCLEOTIDE SEQUENCE</scope>
    <source>
        <strain evidence="6">Whitten #5841</strain>
        <tissue evidence="6">Leaf</tissue>
    </source>
</reference>
<dbReference type="Gene3D" id="3.30.465.10">
    <property type="match status" value="2"/>
</dbReference>
<dbReference type="Pfam" id="PF01565">
    <property type="entry name" value="FAD_binding_4"/>
    <property type="match status" value="1"/>
</dbReference>
<dbReference type="InterPro" id="IPR016166">
    <property type="entry name" value="FAD-bd_PCMH"/>
</dbReference>
<dbReference type="AlphaFoldDB" id="A0A8T2TFU7"/>
<evidence type="ECO:0000313" key="6">
    <source>
        <dbReference type="EMBL" id="KAH7422211.1"/>
    </source>
</evidence>
<dbReference type="SUPFAM" id="SSF56176">
    <property type="entry name" value="FAD-binding/transporter-associated domain-like"/>
    <property type="match status" value="1"/>
</dbReference>
<dbReference type="PANTHER" id="PTHR13878:SF91">
    <property type="entry name" value="FAD BINDING DOMAIN PROTEIN (AFU_ORTHOLOGUE AFUA_6G12070)-RELATED"/>
    <property type="match status" value="1"/>
</dbReference>
<organism evidence="6 7">
    <name type="scientific">Ceratopteris richardii</name>
    <name type="common">Triangle waterfern</name>
    <dbReference type="NCBI Taxonomy" id="49495"/>
    <lineage>
        <taxon>Eukaryota</taxon>
        <taxon>Viridiplantae</taxon>
        <taxon>Streptophyta</taxon>
        <taxon>Embryophyta</taxon>
        <taxon>Tracheophyta</taxon>
        <taxon>Polypodiopsida</taxon>
        <taxon>Polypodiidae</taxon>
        <taxon>Polypodiales</taxon>
        <taxon>Pteridineae</taxon>
        <taxon>Pteridaceae</taxon>
        <taxon>Parkerioideae</taxon>
        <taxon>Ceratopteris</taxon>
    </lineage>
</organism>
<dbReference type="GO" id="GO:0016491">
    <property type="term" value="F:oxidoreductase activity"/>
    <property type="evidence" value="ECO:0007669"/>
    <property type="project" value="UniProtKB-KW"/>
</dbReference>
<gene>
    <name evidence="6" type="ORF">KP509_13G096900</name>
</gene>
<dbReference type="Pfam" id="PF08031">
    <property type="entry name" value="BBE"/>
    <property type="match status" value="1"/>
</dbReference>
<keyword evidence="2" id="KW-0560">Oxidoreductase</keyword>
<proteinExistence type="inferred from homology"/>
<feature type="compositionally biased region" description="Polar residues" evidence="3">
    <location>
        <begin position="119"/>
        <end position="131"/>
    </location>
</feature>
<comment type="similarity">
    <text evidence="1">Belongs to the oxygen-dependent FAD-linked oxidoreductase family.</text>
</comment>
<dbReference type="EMBL" id="CM035418">
    <property type="protein sequence ID" value="KAH7422211.1"/>
    <property type="molecule type" value="Genomic_DNA"/>
</dbReference>
<evidence type="ECO:0000256" key="3">
    <source>
        <dbReference type="SAM" id="MobiDB-lite"/>
    </source>
</evidence>
<comment type="caution">
    <text evidence="6">The sequence shown here is derived from an EMBL/GenBank/DDBJ whole genome shotgun (WGS) entry which is preliminary data.</text>
</comment>
<dbReference type="Proteomes" id="UP000825935">
    <property type="component" value="Chromosome 13"/>
</dbReference>
<name>A0A8T2TFU7_CERRI</name>
<evidence type="ECO:0000256" key="1">
    <source>
        <dbReference type="ARBA" id="ARBA00005466"/>
    </source>
</evidence>
<accession>A0A8T2TFU7</accession>
<feature type="region of interest" description="Disordered" evidence="3">
    <location>
        <begin position="727"/>
        <end position="749"/>
    </location>
</feature>
<dbReference type="OrthoDB" id="407275at2759"/>
<evidence type="ECO:0000256" key="4">
    <source>
        <dbReference type="SAM" id="SignalP"/>
    </source>
</evidence>
<feature type="region of interest" description="Disordered" evidence="3">
    <location>
        <begin position="71"/>
        <end position="131"/>
    </location>
</feature>
<dbReference type="InterPro" id="IPR016169">
    <property type="entry name" value="FAD-bd_PCMH_sub2"/>
</dbReference>
<dbReference type="GO" id="GO:0071949">
    <property type="term" value="F:FAD binding"/>
    <property type="evidence" value="ECO:0007669"/>
    <property type="project" value="InterPro"/>
</dbReference>
<feature type="signal peptide" evidence="4">
    <location>
        <begin position="1"/>
        <end position="37"/>
    </location>
</feature>
<dbReference type="InterPro" id="IPR036318">
    <property type="entry name" value="FAD-bd_PCMH-like_sf"/>
</dbReference>
<protein>
    <recommendedName>
        <fullName evidence="5">FAD-binding PCMH-type domain-containing protein</fullName>
    </recommendedName>
</protein>
<evidence type="ECO:0000256" key="2">
    <source>
        <dbReference type="ARBA" id="ARBA00023002"/>
    </source>
</evidence>
<keyword evidence="4" id="KW-0732">Signal</keyword>
<feature type="chain" id="PRO_5035921671" description="FAD-binding PCMH-type domain-containing protein" evidence="4">
    <location>
        <begin position="38"/>
        <end position="912"/>
    </location>
</feature>
<dbReference type="InterPro" id="IPR012951">
    <property type="entry name" value="BBE"/>
</dbReference>
<feature type="compositionally biased region" description="Polar residues" evidence="3">
    <location>
        <begin position="71"/>
        <end position="89"/>
    </location>
</feature>
<dbReference type="InterPro" id="IPR050432">
    <property type="entry name" value="FAD-linked_Oxidoreductases_BP"/>
</dbReference>
<dbReference type="InterPro" id="IPR006094">
    <property type="entry name" value="Oxid_FAD_bind_N"/>
</dbReference>
<keyword evidence="7" id="KW-1185">Reference proteome</keyword>
<feature type="domain" description="FAD-binding PCMH-type" evidence="5">
    <location>
        <begin position="279"/>
        <end position="462"/>
    </location>
</feature>
<evidence type="ECO:0000313" key="7">
    <source>
        <dbReference type="Proteomes" id="UP000825935"/>
    </source>
</evidence>
<feature type="compositionally biased region" description="Basic and acidic residues" evidence="3">
    <location>
        <begin position="692"/>
        <end position="701"/>
    </location>
</feature>
<sequence>MSASYLANMAGKPPVSNFAGSLVLVVLCLWSTPKMQGNRVMAPDQGNIYKILDMYPRTKVSILDNRPAFNSNESLSGSNNPAMEDTFNQGADHPSPFSSTKSSSRKLAAKQVTVHEGPNSGSNDIDSKATISTDGHSYNDNGNYTDCRCLSDSACWPSPEIWDRLNESLGGQLLQPRPPAFPCYPGPTQNMTACRIAAANWMNPFWRADQVGAMQYSNKEAHGNHSCSLLFNLAMNAYNASFTSGSSTVSYSQLASEHPSLAYPSKDTSSPSNIPQCQQGSVPAYAVEVLNPSHVQTAVAFAAQYNLRLTIKSTGHDALGRSTAPDSLNLWMHRMKNITFHENFTPTGCNAEVTFPAVTAESGTQWNELYTAAEAKNLVVVGAMSASVSTGGGFLQGGGHSPLSPFLGLAADNVVEMQVVTADGRMQTANHCQNRDLFWAMRGGGGGTFGVVTSTTHITYPPFLNIVNVHFIASCTNVSLFQELLTNFIYLQSYLSEDNFWAGYSYITMNPQPSLIVNYLVPNCNISIAQESFKPLLNFTSYYANEFKVNMSIDAFPSFGIWHSQVLCSANPGVCSDPSGLSTLLASRLLPQRVLQEKAPQVAQAFMEILSHGVGQIVGHLVGGQAVAAGQSLSGQDRLNLLARLGLRSSQASSLAHSYNIDRNGGVSQAVKDPVSNQNIISAKGSAGMNERNVHNEDAKHSSSGYGRETLDSHRDDTLYVQQSSNHTGDKLDQLHDHKKSSKQAAAQAKLNEQLRFRASTDAGLEMNSPIDLDASRAFAKEAMREYARSSGETDAHNATNSVNPALRRALWHVVLLDAWADGEPGGIAVRGNVITEMNGILRDLSPGSGCYLNEADVNEPRWQEAFYGQHYERLKTIKDRVDPQGLFTCVHCVGSEEWTTEDRRLCRRPIV</sequence>
<feature type="region of interest" description="Disordered" evidence="3">
    <location>
        <begin position="686"/>
        <end position="711"/>
    </location>
</feature>
<dbReference type="PANTHER" id="PTHR13878">
    <property type="entry name" value="GULONOLACTONE OXIDASE"/>
    <property type="match status" value="1"/>
</dbReference>
<evidence type="ECO:0000259" key="5">
    <source>
        <dbReference type="PROSITE" id="PS51387"/>
    </source>
</evidence>
<dbReference type="PROSITE" id="PS51387">
    <property type="entry name" value="FAD_PCMH"/>
    <property type="match status" value="1"/>
</dbReference>